<proteinExistence type="predicted"/>
<accession>A0A8S3XEU1</accession>
<evidence type="ECO:0000313" key="2">
    <source>
        <dbReference type="EMBL" id="CAG5019017.1"/>
    </source>
</evidence>
<keyword evidence="3" id="KW-1185">Reference proteome</keyword>
<organism evidence="2 3">
    <name type="scientific">Parnassius apollo</name>
    <name type="common">Apollo butterfly</name>
    <name type="synonym">Papilio apollo</name>
    <dbReference type="NCBI Taxonomy" id="110799"/>
    <lineage>
        <taxon>Eukaryota</taxon>
        <taxon>Metazoa</taxon>
        <taxon>Ecdysozoa</taxon>
        <taxon>Arthropoda</taxon>
        <taxon>Hexapoda</taxon>
        <taxon>Insecta</taxon>
        <taxon>Pterygota</taxon>
        <taxon>Neoptera</taxon>
        <taxon>Endopterygota</taxon>
        <taxon>Lepidoptera</taxon>
        <taxon>Glossata</taxon>
        <taxon>Ditrysia</taxon>
        <taxon>Papilionoidea</taxon>
        <taxon>Papilionidae</taxon>
        <taxon>Parnassiinae</taxon>
        <taxon>Parnassini</taxon>
        <taxon>Parnassius</taxon>
        <taxon>Parnassius</taxon>
    </lineage>
</organism>
<evidence type="ECO:0000313" key="3">
    <source>
        <dbReference type="Proteomes" id="UP000691718"/>
    </source>
</evidence>
<gene>
    <name evidence="2" type="ORF">PAPOLLO_LOCUS16968</name>
</gene>
<protein>
    <submittedName>
        <fullName evidence="2">(apollo) hypothetical protein</fullName>
    </submittedName>
</protein>
<sequence>MLISMQQDIKQQKQDMLEMKEDIKSTIINNLSEKFNNLELKNELLEKKIKEQSKKLKNLERQCRRKNLILFGVEETEKSYNELEKMVINTHIKISYDTYNIEAVRRLGIKGKKVRPIVITFNTLGFKLNIPKKQT</sequence>
<dbReference type="OrthoDB" id="7417618at2759"/>
<evidence type="ECO:0000256" key="1">
    <source>
        <dbReference type="SAM" id="Coils"/>
    </source>
</evidence>
<feature type="coiled-coil region" evidence="1">
    <location>
        <begin position="2"/>
        <end position="69"/>
    </location>
</feature>
<name>A0A8S3XEU1_PARAO</name>
<dbReference type="AlphaFoldDB" id="A0A8S3XEU1"/>
<dbReference type="Proteomes" id="UP000691718">
    <property type="component" value="Unassembled WGS sequence"/>
</dbReference>
<dbReference type="EMBL" id="CAJQZP010001128">
    <property type="protein sequence ID" value="CAG5019017.1"/>
    <property type="molecule type" value="Genomic_DNA"/>
</dbReference>
<reference evidence="2" key="1">
    <citation type="submission" date="2021-04" db="EMBL/GenBank/DDBJ databases">
        <authorList>
            <person name="Tunstrom K."/>
        </authorList>
    </citation>
    <scope>NUCLEOTIDE SEQUENCE</scope>
</reference>
<comment type="caution">
    <text evidence="2">The sequence shown here is derived from an EMBL/GenBank/DDBJ whole genome shotgun (WGS) entry which is preliminary data.</text>
</comment>
<keyword evidence="1" id="KW-0175">Coiled coil</keyword>